<dbReference type="SUPFAM" id="SSF49785">
    <property type="entry name" value="Galactose-binding domain-like"/>
    <property type="match status" value="1"/>
</dbReference>
<dbReference type="Pfam" id="PF24681">
    <property type="entry name" value="Kelch_KLHDC2_KLHL20_DRC7"/>
    <property type="match status" value="1"/>
</dbReference>
<accession>A0A226DZB0</accession>
<dbReference type="Gene3D" id="2.120.10.80">
    <property type="entry name" value="Kelch-type beta propeller"/>
    <property type="match status" value="2"/>
</dbReference>
<dbReference type="SUPFAM" id="SSF117281">
    <property type="entry name" value="Kelch motif"/>
    <property type="match status" value="2"/>
</dbReference>
<dbReference type="PANTHER" id="PTHR15526">
    <property type="entry name" value="MUSKELIN"/>
    <property type="match status" value="1"/>
</dbReference>
<keyword evidence="2" id="KW-0677">Repeat</keyword>
<proteinExistence type="predicted"/>
<dbReference type="InterPro" id="IPR052456">
    <property type="entry name" value="CTLH_complex_component"/>
</dbReference>
<dbReference type="InterPro" id="IPR015915">
    <property type="entry name" value="Kelch-typ_b-propeller"/>
</dbReference>
<gene>
    <name evidence="4" type="ORF">Fcan01_14546</name>
</gene>
<dbReference type="OMA" id="NKQDYKH"/>
<dbReference type="Pfam" id="PF06588">
    <property type="entry name" value="Muskelin_N"/>
    <property type="match status" value="1"/>
</dbReference>
<evidence type="ECO:0000313" key="4">
    <source>
        <dbReference type="EMBL" id="OXA50623.1"/>
    </source>
</evidence>
<dbReference type="InterPro" id="IPR000421">
    <property type="entry name" value="FA58C"/>
</dbReference>
<evidence type="ECO:0000259" key="3">
    <source>
        <dbReference type="PROSITE" id="PS50022"/>
    </source>
</evidence>
<keyword evidence="5" id="KW-1185">Reference proteome</keyword>
<dbReference type="OrthoDB" id="10052615at2759"/>
<dbReference type="Gene3D" id="2.60.120.260">
    <property type="entry name" value="Galactose-binding domain-like"/>
    <property type="match status" value="1"/>
</dbReference>
<dbReference type="Proteomes" id="UP000198287">
    <property type="component" value="Unassembled WGS sequence"/>
</dbReference>
<dbReference type="PANTHER" id="PTHR15526:SF5">
    <property type="entry name" value="MUSKELIN"/>
    <property type="match status" value="1"/>
</dbReference>
<dbReference type="GO" id="GO:0005737">
    <property type="term" value="C:cytoplasm"/>
    <property type="evidence" value="ECO:0007669"/>
    <property type="project" value="TreeGrafter"/>
</dbReference>
<evidence type="ECO:0000313" key="5">
    <source>
        <dbReference type="Proteomes" id="UP000198287"/>
    </source>
</evidence>
<evidence type="ECO:0000256" key="1">
    <source>
        <dbReference type="ARBA" id="ARBA00022441"/>
    </source>
</evidence>
<dbReference type="STRING" id="158441.A0A226DZB0"/>
<dbReference type="PROSITE" id="PS50022">
    <property type="entry name" value="FA58C_3"/>
    <property type="match status" value="1"/>
</dbReference>
<dbReference type="InterPro" id="IPR008979">
    <property type="entry name" value="Galactose-bd-like_sf"/>
</dbReference>
<dbReference type="InterPro" id="IPR006594">
    <property type="entry name" value="LisH"/>
</dbReference>
<evidence type="ECO:0000256" key="2">
    <source>
        <dbReference type="ARBA" id="ARBA00022737"/>
    </source>
</evidence>
<sequence length="909" mass="103730">MEMMELEDGGANRGRKFSSVVVTGSNSTDVNENEKICSWKKLTYSVVKCSSYSSSYYPENVLDDKPKDQTSRWSSDSNTPPQYLLLKLQRAAIVRSITFGKYEKNHVCNLKKFRVDGGLSEESMVELLESGLKNDNNPETFPLKYEVNNRPYPCRFIKIIPLQSWGPSFNFSIWYVGLNGIDKLATVQPSVEQFIAYREREAIRVCLKHLRDHNHIEAFESLQKKTKIQLEHPLMTHLYNTLVLSGDYVGAENFIDQSVRDGLFQEFISLQDYKPIWFPLGLDSPDVSCNDSPVLSRPGMRGGHQMCVDSSTGIIYLFGGWDGNQDLADFWAYSISDGSWTLLSENTENEGGPSPRSCHKLLLNPVRRQIFTLGRYLDGQCRPHENMVKSDFYVYDIETNKWTLITEDTASMGGPELLFDHQLCIDDEKEIIYVFGGRIQSDRGILLESLNASLNHQAARMGVAIDRNEDRNYFPIMNRENNPQDRMAAAADNLLAHMRNVGVQIFDGQNINIDAPIQRRGFPGGDARARILRDDREPQMMDVPRAVAGEMEANNVPPPAAHGGVGGVPAGGGNNPSSLSSANSELLYSGMYAYHIPTNTWSLLRCDVSTPKPGVQSIRSRVGHSMLFHPGLRKLYIFAGQRSKEYLKDFFSYNVDMDELEIISDGQRKGECNWPGAGFTQRATIDQDLNEIYVFSGLSRDKDKRDESVQNSFWVFNIIRKSWSCIYRNDTGGDMNWFSQTVEPCPRFAHQLVYDDNAKLHYLFGGNPGRTKDPKLRLDDFWSLKLIRPTADELLKKCKLLLRNQKFEELASKDSLNALIYLQTSLSELIDHEDIEQTNEFQRLTLLLFPKDESTRKLPFDDSEEFHFLHRTKDEEQIFKRSKLFDSLVQYFPVFMTQPRVNLVNLLPI</sequence>
<protein>
    <submittedName>
        <fullName evidence="4">Muskelin</fullName>
    </submittedName>
</protein>
<dbReference type="PROSITE" id="PS50896">
    <property type="entry name" value="LISH"/>
    <property type="match status" value="1"/>
</dbReference>
<name>A0A226DZB0_FOLCA</name>
<keyword evidence="1" id="KW-0880">Kelch repeat</keyword>
<dbReference type="InterPro" id="IPR010565">
    <property type="entry name" value="Muskelin_N"/>
</dbReference>
<organism evidence="4 5">
    <name type="scientific">Folsomia candida</name>
    <name type="common">Springtail</name>
    <dbReference type="NCBI Taxonomy" id="158441"/>
    <lineage>
        <taxon>Eukaryota</taxon>
        <taxon>Metazoa</taxon>
        <taxon>Ecdysozoa</taxon>
        <taxon>Arthropoda</taxon>
        <taxon>Hexapoda</taxon>
        <taxon>Collembola</taxon>
        <taxon>Entomobryomorpha</taxon>
        <taxon>Isotomoidea</taxon>
        <taxon>Isotomidae</taxon>
        <taxon>Proisotominae</taxon>
        <taxon>Folsomia</taxon>
    </lineage>
</organism>
<feature type="domain" description="F5/8 type C" evidence="3">
    <location>
        <begin position="25"/>
        <end position="178"/>
    </location>
</feature>
<dbReference type="EMBL" id="LNIX01000008">
    <property type="protein sequence ID" value="OXA50623.1"/>
    <property type="molecule type" value="Genomic_DNA"/>
</dbReference>
<dbReference type="AlphaFoldDB" id="A0A226DZB0"/>
<comment type="caution">
    <text evidence="4">The sequence shown here is derived from an EMBL/GenBank/DDBJ whole genome shotgun (WGS) entry which is preliminary data.</text>
</comment>
<reference evidence="4 5" key="1">
    <citation type="submission" date="2015-12" db="EMBL/GenBank/DDBJ databases">
        <title>The genome of Folsomia candida.</title>
        <authorList>
            <person name="Faddeeva A."/>
            <person name="Derks M.F."/>
            <person name="Anvar Y."/>
            <person name="Smit S."/>
            <person name="Van Straalen N."/>
            <person name="Roelofs D."/>
        </authorList>
    </citation>
    <scope>NUCLEOTIDE SEQUENCE [LARGE SCALE GENOMIC DNA]</scope>
    <source>
        <strain evidence="4 5">VU population</strain>
        <tissue evidence="4">Whole body</tissue>
    </source>
</reference>